<sequence>METDLEFFERLMKDHEMKMKDKNENKNEIIHIINPLQVKKVIANKPKKDTKMKMVFE</sequence>
<dbReference type="EMBL" id="MN739467">
    <property type="protein sequence ID" value="QHT06227.1"/>
    <property type="molecule type" value="Genomic_DNA"/>
</dbReference>
<organism evidence="1">
    <name type="scientific">viral metagenome</name>
    <dbReference type="NCBI Taxonomy" id="1070528"/>
    <lineage>
        <taxon>unclassified sequences</taxon>
        <taxon>metagenomes</taxon>
        <taxon>organismal metagenomes</taxon>
    </lineage>
</organism>
<accession>A0A6C0CPS2</accession>
<proteinExistence type="predicted"/>
<reference evidence="1" key="1">
    <citation type="journal article" date="2020" name="Nature">
        <title>Giant virus diversity and host interactions through global metagenomics.</title>
        <authorList>
            <person name="Schulz F."/>
            <person name="Roux S."/>
            <person name="Paez-Espino D."/>
            <person name="Jungbluth S."/>
            <person name="Walsh D.A."/>
            <person name="Denef V.J."/>
            <person name="McMahon K.D."/>
            <person name="Konstantinidis K.T."/>
            <person name="Eloe-Fadrosh E.A."/>
            <person name="Kyrpides N.C."/>
            <person name="Woyke T."/>
        </authorList>
    </citation>
    <scope>NUCLEOTIDE SEQUENCE</scope>
    <source>
        <strain evidence="1">GVMAG-M-3300021425-30</strain>
    </source>
</reference>
<evidence type="ECO:0000313" key="1">
    <source>
        <dbReference type="EMBL" id="QHT06227.1"/>
    </source>
</evidence>
<dbReference type="AlphaFoldDB" id="A0A6C0CPS2"/>
<name>A0A6C0CPS2_9ZZZZ</name>
<protein>
    <submittedName>
        <fullName evidence="1">Uncharacterized protein</fullName>
    </submittedName>
</protein>